<dbReference type="GO" id="GO:0005886">
    <property type="term" value="C:plasma membrane"/>
    <property type="evidence" value="ECO:0007669"/>
    <property type="project" value="UniProtKB-SubCell"/>
</dbReference>
<feature type="transmembrane region" description="Helical" evidence="8">
    <location>
        <begin position="346"/>
        <end position="367"/>
    </location>
</feature>
<accession>A0A1V0GMX1</accession>
<evidence type="ECO:0000256" key="7">
    <source>
        <dbReference type="ARBA" id="ARBA00023136"/>
    </source>
</evidence>
<dbReference type="KEGG" id="pye:A6J80_01265"/>
<feature type="transmembrane region" description="Helical" evidence="8">
    <location>
        <begin position="566"/>
        <end position="594"/>
    </location>
</feature>
<dbReference type="Gene3D" id="1.10.3470.10">
    <property type="entry name" value="ABC transporter involved in vitamin B12 uptake, BtuC"/>
    <property type="match status" value="2"/>
</dbReference>
<evidence type="ECO:0000313" key="10">
    <source>
        <dbReference type="Proteomes" id="UP000191257"/>
    </source>
</evidence>
<dbReference type="Proteomes" id="UP000191257">
    <property type="component" value="Plasmid unnamed1"/>
</dbReference>
<feature type="transmembrane region" description="Helical" evidence="8">
    <location>
        <begin position="139"/>
        <end position="163"/>
    </location>
</feature>
<feature type="transmembrane region" description="Helical" evidence="8">
    <location>
        <begin position="419"/>
        <end position="439"/>
    </location>
</feature>
<dbReference type="eggNOG" id="COG0609">
    <property type="taxonomic scope" value="Bacteria"/>
</dbReference>
<keyword evidence="10" id="KW-1185">Reference proteome</keyword>
<comment type="subcellular location">
    <subcellularLocation>
        <location evidence="1">Cell membrane</location>
        <topology evidence="1">Multi-pass membrane protein</topology>
    </subcellularLocation>
</comment>
<feature type="transmembrane region" description="Helical" evidence="8">
    <location>
        <begin position="540"/>
        <end position="560"/>
    </location>
</feature>
<feature type="transmembrane region" description="Helical" evidence="8">
    <location>
        <begin position="271"/>
        <end position="294"/>
    </location>
</feature>
<evidence type="ECO:0000256" key="1">
    <source>
        <dbReference type="ARBA" id="ARBA00004651"/>
    </source>
</evidence>
<feature type="transmembrane region" description="Helical" evidence="8">
    <location>
        <begin position="209"/>
        <end position="226"/>
    </location>
</feature>
<feature type="transmembrane region" description="Helical" evidence="8">
    <location>
        <begin position="606"/>
        <end position="627"/>
    </location>
</feature>
<dbReference type="AlphaFoldDB" id="A0A1V0GMX1"/>
<keyword evidence="4" id="KW-1003">Cell membrane</keyword>
<evidence type="ECO:0000313" key="9">
    <source>
        <dbReference type="EMBL" id="ARC35181.1"/>
    </source>
</evidence>
<dbReference type="PANTHER" id="PTHR30472">
    <property type="entry name" value="FERRIC ENTEROBACTIN TRANSPORT SYSTEM PERMEASE PROTEIN"/>
    <property type="match status" value="1"/>
</dbReference>
<keyword evidence="5 8" id="KW-0812">Transmembrane</keyword>
<dbReference type="PANTHER" id="PTHR30472:SF37">
    <property type="entry name" value="FE(3+) DICITRATE TRANSPORT SYSTEM PERMEASE PROTEIN FECD-RELATED"/>
    <property type="match status" value="1"/>
</dbReference>
<organism evidence="9 10">
    <name type="scientific">Paracoccus yeei</name>
    <dbReference type="NCBI Taxonomy" id="147645"/>
    <lineage>
        <taxon>Bacteria</taxon>
        <taxon>Pseudomonadati</taxon>
        <taxon>Pseudomonadota</taxon>
        <taxon>Alphaproteobacteria</taxon>
        <taxon>Rhodobacterales</taxon>
        <taxon>Paracoccaceae</taxon>
        <taxon>Paracoccus</taxon>
    </lineage>
</organism>
<feature type="transmembrane region" description="Helical" evidence="8">
    <location>
        <begin position="445"/>
        <end position="463"/>
    </location>
</feature>
<evidence type="ECO:0000256" key="5">
    <source>
        <dbReference type="ARBA" id="ARBA00022692"/>
    </source>
</evidence>
<protein>
    <submittedName>
        <fullName evidence="9">Fe(3+)-hydroxamate ABC transporter permease FhuB</fullName>
    </submittedName>
</protein>
<dbReference type="InterPro" id="IPR000522">
    <property type="entry name" value="ABC_transptr_permease_BtuC"/>
</dbReference>
<keyword evidence="9" id="KW-0614">Plasmid</keyword>
<dbReference type="NCBIfam" id="NF007866">
    <property type="entry name" value="PRK10577.1-2"/>
    <property type="match status" value="1"/>
</dbReference>
<feature type="transmembrane region" description="Helical" evidence="8">
    <location>
        <begin position="633"/>
        <end position="652"/>
    </location>
</feature>
<dbReference type="InterPro" id="IPR037294">
    <property type="entry name" value="ABC_BtuC-like"/>
</dbReference>
<proteinExistence type="inferred from homology"/>
<dbReference type="GO" id="GO:0022857">
    <property type="term" value="F:transmembrane transporter activity"/>
    <property type="evidence" value="ECO:0007669"/>
    <property type="project" value="InterPro"/>
</dbReference>
<feature type="transmembrane region" description="Helical" evidence="8">
    <location>
        <begin position="387"/>
        <end position="407"/>
    </location>
</feature>
<sequence length="656" mass="65352">MTGRALVLAGAAGLALGLWWLAAIRLLPAGWPSWPFDPAAMDLRQILLAFGLMPRGVIALVAGAALGLSGALLQAVLRNPVADPTTLGISTGAQLALVMATILAPGLLEHGRWPVALAGAGAAAALVMAIGARRAFAPVTMVIAGMLVGMTASAIATAVTLARGEYLLSLVIWNGGSLVQQDWSGVRILVLVLALGALASALLARPLRVLSLGAAGAAGLGMNVALVRAAGVAVAVGLAAAVSAELGLIGFVGLAAPALARTLGARTMAQVLALAPLIGALILSICDGVVLALAGAGGEMFPTGALTGLIGGPLLLWLLPRLRGSTPPGTEAAEGPAPRLSRPAPVLAGLALAVVALALVLVWIGRLPGGWAVLDWDSFRAFLPLRLPRLVAAGAAGAALALAGAVLQRLTANPLASPEVLGVSGGASIGYAAVLFLVAAPGQGVLALGTMLGAALALALVAAYARRREMPAERVLLAGIAVSSMAAAVLSAIMATGSAQAWQVLAWLSGSSSKVGPLAAAALAGLAAMVGALGWLTRRWLALLPLGPEVAGGLGLPLAAARVGLIALAGIATGAATVLVGPLSFVGLMAPHLARRIGLARAQDHLTGAALIGCLLMIAADFGARMAGFPYELPLGLFASLLGAPWLLWLMMRTRR</sequence>
<evidence type="ECO:0000256" key="4">
    <source>
        <dbReference type="ARBA" id="ARBA00022475"/>
    </source>
</evidence>
<dbReference type="GO" id="GO:0033214">
    <property type="term" value="P:siderophore-iron import into cell"/>
    <property type="evidence" value="ECO:0007669"/>
    <property type="project" value="TreeGrafter"/>
</dbReference>
<geneLocation type="plasmid" evidence="9 10">
    <name>unnamed1</name>
</geneLocation>
<feature type="transmembrane region" description="Helical" evidence="8">
    <location>
        <begin position="475"/>
        <end position="495"/>
    </location>
</feature>
<feature type="transmembrane region" description="Helical" evidence="8">
    <location>
        <begin position="52"/>
        <end position="73"/>
    </location>
</feature>
<keyword evidence="3" id="KW-0813">Transport</keyword>
<reference evidence="9" key="1">
    <citation type="submission" date="2017-12" db="EMBL/GenBank/DDBJ databases">
        <title>FDA dAtabase for Regulatory Grade micrObial Sequences (FDA-ARGOS): Supporting development and validation of Infectious Disease Dx tests.</title>
        <authorList>
            <person name="Campos J."/>
            <person name="Goldberg B."/>
            <person name="Tallon L."/>
            <person name="Sadzewicz L."/>
            <person name="Sengamalay N."/>
            <person name="Ott S."/>
            <person name="Godinez A."/>
            <person name="Nagaraj S."/>
            <person name="Vyas G."/>
            <person name="Aluvathingal J."/>
            <person name="Nadendla S."/>
            <person name="Geyer C."/>
            <person name="Nandy P."/>
            <person name="Hobson J."/>
            <person name="Sichtig H."/>
        </authorList>
    </citation>
    <scope>NUCLEOTIDE SEQUENCE</scope>
    <source>
        <strain evidence="9">FDAARGOS_252</strain>
        <plasmid evidence="9">unnamed1</plasmid>
    </source>
</reference>
<gene>
    <name evidence="9" type="ORF">A6J80_01265</name>
</gene>
<evidence type="ECO:0000256" key="6">
    <source>
        <dbReference type="ARBA" id="ARBA00022989"/>
    </source>
</evidence>
<evidence type="ECO:0000256" key="2">
    <source>
        <dbReference type="ARBA" id="ARBA00007935"/>
    </source>
</evidence>
<feature type="transmembrane region" description="Helical" evidence="8">
    <location>
        <begin position="232"/>
        <end position="259"/>
    </location>
</feature>
<evidence type="ECO:0000256" key="8">
    <source>
        <dbReference type="SAM" id="Phobius"/>
    </source>
</evidence>
<evidence type="ECO:0000256" key="3">
    <source>
        <dbReference type="ARBA" id="ARBA00022448"/>
    </source>
</evidence>
<dbReference type="EMBL" id="CP020441">
    <property type="protein sequence ID" value="ARC35181.1"/>
    <property type="molecule type" value="Genomic_DNA"/>
</dbReference>
<feature type="transmembrane region" description="Helical" evidence="8">
    <location>
        <begin position="183"/>
        <end position="202"/>
    </location>
</feature>
<dbReference type="Pfam" id="PF01032">
    <property type="entry name" value="FecCD"/>
    <property type="match status" value="2"/>
</dbReference>
<keyword evidence="6 8" id="KW-1133">Transmembrane helix</keyword>
<feature type="transmembrane region" description="Helical" evidence="8">
    <location>
        <begin position="515"/>
        <end position="533"/>
    </location>
</feature>
<feature type="transmembrane region" description="Helical" evidence="8">
    <location>
        <begin position="85"/>
        <end position="107"/>
    </location>
</feature>
<dbReference type="CDD" id="cd06550">
    <property type="entry name" value="TM_ABC_iron-siderophores_like"/>
    <property type="match status" value="1"/>
</dbReference>
<name>A0A1V0GMX1_9RHOB</name>
<dbReference type="RefSeq" id="WP_080620182.1">
    <property type="nucleotide sequence ID" value="NZ_CAWMZI010000002.1"/>
</dbReference>
<comment type="similarity">
    <text evidence="2">Belongs to the binding-protein-dependent transport system permease family. FecCD subfamily.</text>
</comment>
<keyword evidence="7 8" id="KW-0472">Membrane</keyword>
<feature type="transmembrane region" description="Helical" evidence="8">
    <location>
        <begin position="113"/>
        <end position="132"/>
    </location>
</feature>
<dbReference type="SUPFAM" id="SSF81345">
    <property type="entry name" value="ABC transporter involved in vitamin B12 uptake, BtuC"/>
    <property type="match status" value="2"/>
</dbReference>
<feature type="transmembrane region" description="Helical" evidence="8">
    <location>
        <begin position="300"/>
        <end position="319"/>
    </location>
</feature>